<reference evidence="1 2" key="1">
    <citation type="journal article" date="2018" name="PLoS ONE">
        <title>The draft genome of Kipferlia bialata reveals reductive genome evolution in fornicate parasites.</title>
        <authorList>
            <person name="Tanifuji G."/>
            <person name="Takabayashi S."/>
            <person name="Kume K."/>
            <person name="Takagi M."/>
            <person name="Nakayama T."/>
            <person name="Kamikawa R."/>
            <person name="Inagaki Y."/>
            <person name="Hashimoto T."/>
        </authorList>
    </citation>
    <scope>NUCLEOTIDE SEQUENCE [LARGE SCALE GENOMIC DNA]</scope>
    <source>
        <strain evidence="1">NY0173</strain>
    </source>
</reference>
<dbReference type="EMBL" id="BDIP01001247">
    <property type="protein sequence ID" value="GIQ83956.1"/>
    <property type="molecule type" value="Genomic_DNA"/>
</dbReference>
<gene>
    <name evidence="1" type="ORF">KIPB_005363</name>
</gene>
<protein>
    <submittedName>
        <fullName evidence="1">Uncharacterized protein</fullName>
    </submittedName>
</protein>
<accession>A0A9K3CVG7</accession>
<evidence type="ECO:0000313" key="1">
    <source>
        <dbReference type="EMBL" id="GIQ83956.1"/>
    </source>
</evidence>
<evidence type="ECO:0000313" key="2">
    <source>
        <dbReference type="Proteomes" id="UP000265618"/>
    </source>
</evidence>
<keyword evidence="2" id="KW-1185">Reference proteome</keyword>
<feature type="non-terminal residue" evidence="1">
    <location>
        <position position="1"/>
    </location>
</feature>
<dbReference type="Proteomes" id="UP000265618">
    <property type="component" value="Unassembled WGS sequence"/>
</dbReference>
<sequence>TPAPFSGGHNTHPVSHCVSLGREGVMCYSTTAKKLMVWDHWNTEARGEENSGRMGSLSQSGGVVPQLLSVYSVPWGIADLIAMERVGGKVLFLILTPNCTVTVYTYAIDTMDFTATQLEGQR</sequence>
<organism evidence="1 2">
    <name type="scientific">Kipferlia bialata</name>
    <dbReference type="NCBI Taxonomy" id="797122"/>
    <lineage>
        <taxon>Eukaryota</taxon>
        <taxon>Metamonada</taxon>
        <taxon>Carpediemonas-like organisms</taxon>
        <taxon>Kipferlia</taxon>
    </lineage>
</organism>
<dbReference type="AlphaFoldDB" id="A0A9K3CVG7"/>
<proteinExistence type="predicted"/>
<comment type="caution">
    <text evidence="1">The sequence shown here is derived from an EMBL/GenBank/DDBJ whole genome shotgun (WGS) entry which is preliminary data.</text>
</comment>
<name>A0A9K3CVG7_9EUKA</name>